<dbReference type="PANTHER" id="PTHR30204:SF69">
    <property type="entry name" value="MERR-FAMILY TRANSCRIPTIONAL REGULATOR"/>
    <property type="match status" value="1"/>
</dbReference>
<evidence type="ECO:0000313" key="6">
    <source>
        <dbReference type="EMBL" id="TWJ16107.1"/>
    </source>
</evidence>
<dbReference type="OrthoDB" id="9808480at2"/>
<dbReference type="PROSITE" id="PS50937">
    <property type="entry name" value="HTH_MERR_2"/>
    <property type="match status" value="1"/>
</dbReference>
<evidence type="ECO:0000256" key="4">
    <source>
        <dbReference type="ARBA" id="ARBA00023163"/>
    </source>
</evidence>
<dbReference type="PRINTS" id="PR00040">
    <property type="entry name" value="HTHMERR"/>
</dbReference>
<dbReference type="Gene3D" id="1.10.1660.10">
    <property type="match status" value="1"/>
</dbReference>
<dbReference type="InterPro" id="IPR047057">
    <property type="entry name" value="MerR_fam"/>
</dbReference>
<dbReference type="PANTHER" id="PTHR30204">
    <property type="entry name" value="REDOX-CYCLING DRUG-SENSING TRANSCRIPTIONAL ACTIVATOR SOXR"/>
    <property type="match status" value="1"/>
</dbReference>
<dbReference type="InterPro" id="IPR009061">
    <property type="entry name" value="DNA-bd_dom_put_sf"/>
</dbReference>
<reference evidence="6 7" key="1">
    <citation type="journal article" date="2013" name="Stand. Genomic Sci.">
        <title>Genomic Encyclopedia of Type Strains, Phase I: The one thousand microbial genomes (KMG-I) project.</title>
        <authorList>
            <person name="Kyrpides N.C."/>
            <person name="Woyke T."/>
            <person name="Eisen J.A."/>
            <person name="Garrity G."/>
            <person name="Lilburn T.G."/>
            <person name="Beck B.J."/>
            <person name="Whitman W.B."/>
            <person name="Hugenholtz P."/>
            <person name="Klenk H.P."/>
        </authorList>
    </citation>
    <scope>NUCLEOTIDE SEQUENCE [LARGE SCALE GENOMIC DNA]</scope>
    <source>
        <strain evidence="6 7">DSM 45044</strain>
    </source>
</reference>
<evidence type="ECO:0000256" key="1">
    <source>
        <dbReference type="ARBA" id="ARBA00022491"/>
    </source>
</evidence>
<proteinExistence type="predicted"/>
<evidence type="ECO:0000256" key="3">
    <source>
        <dbReference type="ARBA" id="ARBA00023125"/>
    </source>
</evidence>
<dbReference type="RefSeq" id="WP_158645538.1">
    <property type="nucleotide sequence ID" value="NZ_BAABIJ010000001.1"/>
</dbReference>
<dbReference type="GO" id="GO:0003700">
    <property type="term" value="F:DNA-binding transcription factor activity"/>
    <property type="evidence" value="ECO:0007669"/>
    <property type="project" value="InterPro"/>
</dbReference>
<evidence type="ECO:0000259" key="5">
    <source>
        <dbReference type="PROSITE" id="PS50937"/>
    </source>
</evidence>
<comment type="caution">
    <text evidence="6">The sequence shown here is derived from an EMBL/GenBank/DDBJ whole genome shotgun (WGS) entry which is preliminary data.</text>
</comment>
<keyword evidence="7" id="KW-1185">Reference proteome</keyword>
<evidence type="ECO:0000313" key="7">
    <source>
        <dbReference type="Proteomes" id="UP000321617"/>
    </source>
</evidence>
<keyword evidence="4" id="KW-0804">Transcription</keyword>
<dbReference type="SMART" id="SM00422">
    <property type="entry name" value="HTH_MERR"/>
    <property type="match status" value="1"/>
</dbReference>
<protein>
    <submittedName>
        <fullName evidence="6">DNA-binding transcriptional MerR regulator</fullName>
    </submittedName>
</protein>
<dbReference type="AlphaFoldDB" id="A0A562VE65"/>
<sequence>MAVELLRIGELATAAGVSPRTVDFYTRLGILTPAERTRGGFRMYDRRAVARIAAVRRLEQCGIGLGVIAASLQAGETSPTAVLAGIARDTEALESAAPTGDPATDRLIVAVLERSHHLITTAAELMGVLS</sequence>
<dbReference type="SUPFAM" id="SSF46955">
    <property type="entry name" value="Putative DNA-binding domain"/>
    <property type="match status" value="1"/>
</dbReference>
<dbReference type="GO" id="GO:0003677">
    <property type="term" value="F:DNA binding"/>
    <property type="evidence" value="ECO:0007669"/>
    <property type="project" value="UniProtKB-KW"/>
</dbReference>
<gene>
    <name evidence="6" type="ORF">LX16_1831</name>
</gene>
<dbReference type="Proteomes" id="UP000321617">
    <property type="component" value="Unassembled WGS sequence"/>
</dbReference>
<evidence type="ECO:0000256" key="2">
    <source>
        <dbReference type="ARBA" id="ARBA00023015"/>
    </source>
</evidence>
<keyword evidence="1" id="KW-0678">Repressor</keyword>
<name>A0A562VE65_9ACTN</name>
<dbReference type="InterPro" id="IPR000551">
    <property type="entry name" value="MerR-type_HTH_dom"/>
</dbReference>
<accession>A0A562VE65</accession>
<dbReference type="Pfam" id="PF13411">
    <property type="entry name" value="MerR_1"/>
    <property type="match status" value="1"/>
</dbReference>
<organism evidence="6 7">
    <name type="scientific">Stackebrandtia albiflava</name>
    <dbReference type="NCBI Taxonomy" id="406432"/>
    <lineage>
        <taxon>Bacteria</taxon>
        <taxon>Bacillati</taxon>
        <taxon>Actinomycetota</taxon>
        <taxon>Actinomycetes</taxon>
        <taxon>Glycomycetales</taxon>
        <taxon>Glycomycetaceae</taxon>
        <taxon>Stackebrandtia</taxon>
    </lineage>
</organism>
<keyword evidence="2" id="KW-0805">Transcription regulation</keyword>
<dbReference type="EMBL" id="VLLL01000005">
    <property type="protein sequence ID" value="TWJ16107.1"/>
    <property type="molecule type" value="Genomic_DNA"/>
</dbReference>
<feature type="domain" description="HTH merR-type" evidence="5">
    <location>
        <begin position="5"/>
        <end position="74"/>
    </location>
</feature>
<keyword evidence="3 6" id="KW-0238">DNA-binding</keyword>